<name>U5NMH3_CERS4</name>
<dbReference type="InterPro" id="IPR009493">
    <property type="entry name" value="P2_GpE"/>
</dbReference>
<dbReference type="AlphaFoldDB" id="U5NMH3"/>
<dbReference type="KEGG" id="rsp:RSP_7601"/>
<reference evidence="2" key="1">
    <citation type="submission" date="2005-09" db="EMBL/GenBank/DDBJ databases">
        <title>Complete sequence of chromosome 2 of Rhodobacter sphaeroides 2.4.1.</title>
        <authorList>
            <person name="Copeland A."/>
            <person name="Lucas S."/>
            <person name="Lapidus A."/>
            <person name="Barry K."/>
            <person name="Detter J.C."/>
            <person name="Glavina T."/>
            <person name="Hammon N."/>
            <person name="Israni S."/>
            <person name="Pitluck S."/>
            <person name="Richardson P."/>
            <person name="Mackenzie C."/>
            <person name="Choudhary M."/>
            <person name="Larimer F."/>
            <person name="Hauser L.J."/>
            <person name="Land M."/>
            <person name="Donohue T.J."/>
            <person name="Kaplan S."/>
        </authorList>
    </citation>
    <scope>NUCLEOTIDE SEQUENCE [LARGE SCALE GENOMIC DNA]</scope>
    <source>
        <strain evidence="2">ATCC 17023 / DSM 158 / JCM 6121 / CCUG 31486 / LMG 2827 / NBRC 12203 / NCIMB 8253 / ATH 2.4.1.</strain>
    </source>
</reference>
<dbReference type="Proteomes" id="UP000002703">
    <property type="component" value="Chromosome 2"/>
</dbReference>
<sequence length="42" mass="4725">MADIAAVFHWPPQSMDPMSPEELARWWAKARARSAPPDMSEG</sequence>
<dbReference type="STRING" id="272943.RSP_7601"/>
<accession>U5NMH3</accession>
<dbReference type="RefSeq" id="WP_017140364.1">
    <property type="nucleotide sequence ID" value="NC_007494.2"/>
</dbReference>
<evidence type="ECO:0000313" key="1">
    <source>
        <dbReference type="EMBL" id="AGY32462.1"/>
    </source>
</evidence>
<organism evidence="1 2">
    <name type="scientific">Cereibacter sphaeroides (strain ATCC 17023 / DSM 158 / JCM 6121 / CCUG 31486 / LMG 2827 / NBRC 12203 / NCIMB 8253 / ATH 2.4.1.)</name>
    <name type="common">Rhodobacter sphaeroides</name>
    <dbReference type="NCBI Taxonomy" id="272943"/>
    <lineage>
        <taxon>Bacteria</taxon>
        <taxon>Pseudomonadati</taxon>
        <taxon>Pseudomonadota</taxon>
        <taxon>Alphaproteobacteria</taxon>
        <taxon>Rhodobacterales</taxon>
        <taxon>Paracoccaceae</taxon>
        <taxon>Cereibacter</taxon>
    </lineage>
</organism>
<dbReference type="EnsemblBacteria" id="AGY32462">
    <property type="protein sequence ID" value="AGY32462"/>
    <property type="gene ID" value="RSP_7601"/>
</dbReference>
<evidence type="ECO:0000313" key="2">
    <source>
        <dbReference type="Proteomes" id="UP000002703"/>
    </source>
</evidence>
<proteinExistence type="predicted"/>
<protein>
    <submittedName>
        <fullName evidence="1">Phage P2 GpE family protein</fullName>
    </submittedName>
</protein>
<dbReference type="Pfam" id="PF06528">
    <property type="entry name" value="Phage_P2_GpE"/>
    <property type="match status" value="1"/>
</dbReference>
<gene>
    <name evidence="1" type="ORF">RSP_7601</name>
</gene>
<dbReference type="EMBL" id="CP000144">
    <property type="protein sequence ID" value="AGY32462.1"/>
    <property type="molecule type" value="Genomic_DNA"/>
</dbReference>
<keyword evidence="2" id="KW-1185">Reference proteome</keyword>
<dbReference type="GeneID" id="17312423"/>